<dbReference type="AlphaFoldDB" id="A0A916YQU1"/>
<protein>
    <submittedName>
        <fullName evidence="2">Uncharacterized protein</fullName>
    </submittedName>
</protein>
<evidence type="ECO:0000313" key="3">
    <source>
        <dbReference type="Proteomes" id="UP000609064"/>
    </source>
</evidence>
<dbReference type="Proteomes" id="UP000609064">
    <property type="component" value="Unassembled WGS sequence"/>
</dbReference>
<proteinExistence type="predicted"/>
<dbReference type="EMBL" id="BMKK01000004">
    <property type="protein sequence ID" value="GGD57420.1"/>
    <property type="molecule type" value="Genomic_DNA"/>
</dbReference>
<evidence type="ECO:0000313" key="2">
    <source>
        <dbReference type="EMBL" id="GGD57420.1"/>
    </source>
</evidence>
<feature type="signal peptide" evidence="1">
    <location>
        <begin position="1"/>
        <end position="26"/>
    </location>
</feature>
<reference evidence="2" key="1">
    <citation type="journal article" date="2014" name="Int. J. Syst. Evol. Microbiol.">
        <title>Complete genome sequence of Corynebacterium casei LMG S-19264T (=DSM 44701T), isolated from a smear-ripened cheese.</title>
        <authorList>
            <consortium name="US DOE Joint Genome Institute (JGI-PGF)"/>
            <person name="Walter F."/>
            <person name="Albersmeier A."/>
            <person name="Kalinowski J."/>
            <person name="Ruckert C."/>
        </authorList>
    </citation>
    <scope>NUCLEOTIDE SEQUENCE</scope>
    <source>
        <strain evidence="2">CGMCC 1.15958</strain>
    </source>
</reference>
<name>A0A916YQU1_9BACT</name>
<reference evidence="2" key="2">
    <citation type="submission" date="2020-09" db="EMBL/GenBank/DDBJ databases">
        <authorList>
            <person name="Sun Q."/>
            <person name="Zhou Y."/>
        </authorList>
    </citation>
    <scope>NUCLEOTIDE SEQUENCE</scope>
    <source>
        <strain evidence="2">CGMCC 1.15958</strain>
    </source>
</reference>
<organism evidence="2 3">
    <name type="scientific">Emticicia aquatilis</name>
    <dbReference type="NCBI Taxonomy" id="1537369"/>
    <lineage>
        <taxon>Bacteria</taxon>
        <taxon>Pseudomonadati</taxon>
        <taxon>Bacteroidota</taxon>
        <taxon>Cytophagia</taxon>
        <taxon>Cytophagales</taxon>
        <taxon>Leadbetterellaceae</taxon>
        <taxon>Emticicia</taxon>
    </lineage>
</organism>
<comment type="caution">
    <text evidence="2">The sequence shown here is derived from an EMBL/GenBank/DDBJ whole genome shotgun (WGS) entry which is preliminary data.</text>
</comment>
<feature type="chain" id="PRO_5037680403" evidence="1">
    <location>
        <begin position="27"/>
        <end position="200"/>
    </location>
</feature>
<sequence>MMKKNLQLKGIICLTILVMVSFVNHAQDFHLRQAQTVEELLLKKDPNRTYALINKEKYLVVENLRLNTRDRFYVGNLIRFKTKDGFVFEDDIYEVKDSSFVVTALNQTTNRYEYVEIKLDEVTKIYKRPKRKIGIGWQTFSPFGYLVFEWAAWGVSPLQNNKWPIAAALTVAQPLFTIVSNQFRSRRITENYRLRVFQSF</sequence>
<keyword evidence="3" id="KW-1185">Reference proteome</keyword>
<gene>
    <name evidence="2" type="ORF">GCM10011514_21900</name>
</gene>
<keyword evidence="1" id="KW-0732">Signal</keyword>
<evidence type="ECO:0000256" key="1">
    <source>
        <dbReference type="SAM" id="SignalP"/>
    </source>
</evidence>
<accession>A0A916YQU1</accession>